<dbReference type="InterPro" id="IPR011020">
    <property type="entry name" value="HTTM-like"/>
</dbReference>
<evidence type="ECO:0000313" key="9">
    <source>
        <dbReference type="Proteomes" id="UP000663586"/>
    </source>
</evidence>
<protein>
    <submittedName>
        <fullName evidence="8">HTTM domain containing membrane enzyme</fullName>
    </submittedName>
</protein>
<proteinExistence type="predicted"/>
<dbReference type="Proteomes" id="UP000663586">
    <property type="component" value="Chromosome"/>
</dbReference>
<dbReference type="Pfam" id="PF05090">
    <property type="entry name" value="HTTM"/>
    <property type="match status" value="1"/>
</dbReference>
<keyword evidence="3 6" id="KW-1133">Transmembrane helix</keyword>
<keyword evidence="9" id="KW-1185">Reference proteome</keyword>
<organism evidence="8 9">
    <name type="scientific">Natranaeroarchaeum sulfidigenes</name>
    <dbReference type="NCBI Taxonomy" id="2784880"/>
    <lineage>
        <taxon>Archaea</taxon>
        <taxon>Methanobacteriati</taxon>
        <taxon>Methanobacteriota</taxon>
        <taxon>Stenosarchaea group</taxon>
        <taxon>Halobacteria</taxon>
        <taxon>Halobacteriales</taxon>
        <taxon>Natronoarchaeaceae</taxon>
        <taxon>Natranaeroarchaeum</taxon>
    </lineage>
</organism>
<keyword evidence="2 6" id="KW-0812">Transmembrane</keyword>
<evidence type="ECO:0000256" key="2">
    <source>
        <dbReference type="ARBA" id="ARBA00022692"/>
    </source>
</evidence>
<evidence type="ECO:0000256" key="5">
    <source>
        <dbReference type="SAM" id="MobiDB-lite"/>
    </source>
</evidence>
<feature type="transmembrane region" description="Helical" evidence="6">
    <location>
        <begin position="239"/>
        <end position="262"/>
    </location>
</feature>
<evidence type="ECO:0000259" key="7">
    <source>
        <dbReference type="SMART" id="SM00752"/>
    </source>
</evidence>
<feature type="domain" description="HTTM-like" evidence="7">
    <location>
        <begin position="32"/>
        <end position="302"/>
    </location>
</feature>
<dbReference type="KEGG" id="hara:AArcS_0011"/>
<dbReference type="PANTHER" id="PTHR39535:SF2">
    <property type="entry name" value="HTTM DOMAIN-CONTAINING PROTEIN"/>
    <property type="match status" value="1"/>
</dbReference>
<dbReference type="InterPro" id="IPR052964">
    <property type="entry name" value="Sporulation_signal_mat"/>
</dbReference>
<evidence type="ECO:0000256" key="3">
    <source>
        <dbReference type="ARBA" id="ARBA00022989"/>
    </source>
</evidence>
<dbReference type="SMART" id="SM00752">
    <property type="entry name" value="HTTM"/>
    <property type="match status" value="1"/>
</dbReference>
<dbReference type="GO" id="GO:0012505">
    <property type="term" value="C:endomembrane system"/>
    <property type="evidence" value="ECO:0007669"/>
    <property type="project" value="UniProtKB-SubCell"/>
</dbReference>
<evidence type="ECO:0000313" key="8">
    <source>
        <dbReference type="EMBL" id="QSG01254.1"/>
    </source>
</evidence>
<accession>A0A897ML22</accession>
<dbReference type="EMBL" id="CP064786">
    <property type="protein sequence ID" value="QSG01254.1"/>
    <property type="molecule type" value="Genomic_DNA"/>
</dbReference>
<feature type="transmembrane region" description="Helical" evidence="6">
    <location>
        <begin position="352"/>
        <end position="374"/>
    </location>
</feature>
<evidence type="ECO:0000256" key="1">
    <source>
        <dbReference type="ARBA" id="ARBA00004127"/>
    </source>
</evidence>
<dbReference type="InterPro" id="IPR053934">
    <property type="entry name" value="HTTM_dom"/>
</dbReference>
<feature type="transmembrane region" description="Helical" evidence="6">
    <location>
        <begin position="96"/>
        <end position="115"/>
    </location>
</feature>
<keyword evidence="4 6" id="KW-0472">Membrane</keyword>
<dbReference type="PANTHER" id="PTHR39535">
    <property type="entry name" value="SPORULATION-DELAYING PROTEIN SDPB"/>
    <property type="match status" value="1"/>
</dbReference>
<gene>
    <name evidence="8" type="ORF">AArcS_0011</name>
</gene>
<dbReference type="RefSeq" id="WP_238478393.1">
    <property type="nucleotide sequence ID" value="NZ_CP064786.1"/>
</dbReference>
<name>A0A897ML22_9EURY</name>
<evidence type="ECO:0000256" key="6">
    <source>
        <dbReference type="SAM" id="Phobius"/>
    </source>
</evidence>
<reference evidence="8" key="1">
    <citation type="submission" date="2020-11" db="EMBL/GenBank/DDBJ databases">
        <title>Carbohydrate-dependent, anaerobic sulfur respiration: A novel catabolism in halophilic archaea.</title>
        <authorList>
            <person name="Sorokin D.Y."/>
            <person name="Messina E."/>
            <person name="Smedile F."/>
            <person name="La Cono V."/>
            <person name="Hallsworth J.E."/>
            <person name="Yakimov M.M."/>
        </authorList>
    </citation>
    <scope>NUCLEOTIDE SEQUENCE</scope>
    <source>
        <strain evidence="8">AArc-S</strain>
    </source>
</reference>
<comment type="subcellular location">
    <subcellularLocation>
        <location evidence="1">Endomembrane system</location>
        <topology evidence="1">Multi-pass membrane protein</topology>
    </subcellularLocation>
</comment>
<feature type="region of interest" description="Disordered" evidence="5">
    <location>
        <begin position="425"/>
        <end position="444"/>
    </location>
</feature>
<evidence type="ECO:0000256" key="4">
    <source>
        <dbReference type="ARBA" id="ARBA00023136"/>
    </source>
</evidence>
<sequence length="520" mass="57881">MRLDRPELTRRVREYRPDSDRFEPILQQIRARFEVDTRSLAALRILLGVTLLVDLGHRAGDIERHYTDAGVYPLEAFELTYISYNGLSVHALSGDLWFQQLLFAIAATFAVLFVLGYRTRLVGTISLLLLFSLHARNPAILNGADRLLRVLLLVALLTPLGERWSIDALRRGHARVSVASMTTVALLVQPIVVFTQNAYLKREGDTWYTGEALEIALSNDAMTIHLGNALAQYPALLELLTFLWVWLLAGSSVFLLLTAGWLRTAFALVYIGAFAGMAVSMAVGLFPLVLIAAVLPFFTRDFWERGRRIAPYGTVITNRLTASTLGPLERPPIEQRVLTAIRKRGHHSMASFAVTYGHSLLTVLGVLVLAWMLLFGGAHATEYEVPHELDSTHLDEQRWGLYAPDPGAGYSWYAVEAELETGDTVDALDDNTGSSDPPPDAAQEYDGFRDRKLLETVRDSGLGDRHEILAGSYVEWACDRAETVHGDSVQQLTVTQYIQPDSRDGTVDDISQRTITERDC</sequence>
<dbReference type="AlphaFoldDB" id="A0A897ML22"/>
<feature type="transmembrane region" description="Helical" evidence="6">
    <location>
        <begin position="268"/>
        <end position="298"/>
    </location>
</feature>
<dbReference type="GeneID" id="70683402"/>